<proteinExistence type="predicted"/>
<organism evidence="1 2">
    <name type="scientific">Pyxicephalus adspersus</name>
    <name type="common">African bullfrog</name>
    <dbReference type="NCBI Taxonomy" id="30357"/>
    <lineage>
        <taxon>Eukaryota</taxon>
        <taxon>Metazoa</taxon>
        <taxon>Chordata</taxon>
        <taxon>Craniata</taxon>
        <taxon>Vertebrata</taxon>
        <taxon>Euteleostomi</taxon>
        <taxon>Amphibia</taxon>
        <taxon>Batrachia</taxon>
        <taxon>Anura</taxon>
        <taxon>Neobatrachia</taxon>
        <taxon>Ranoidea</taxon>
        <taxon>Pyxicephalidae</taxon>
        <taxon>Pyxicephalinae</taxon>
        <taxon>Pyxicephalus</taxon>
    </lineage>
</organism>
<dbReference type="EMBL" id="DYDO01000010">
    <property type="protein sequence ID" value="DBA17036.1"/>
    <property type="molecule type" value="Genomic_DNA"/>
</dbReference>
<dbReference type="Proteomes" id="UP001181693">
    <property type="component" value="Unassembled WGS sequence"/>
</dbReference>
<protein>
    <submittedName>
        <fullName evidence="1">Uncharacterized protein</fullName>
    </submittedName>
</protein>
<comment type="caution">
    <text evidence="1">The sequence shown here is derived from an EMBL/GenBank/DDBJ whole genome shotgun (WGS) entry which is preliminary data.</text>
</comment>
<sequence>MSFNTSVTDLVLTICGTESSEIQNGIPIQGERKIIRNNPYANFSLQKLYYYYTVTIPTDQTNKNDVYAAELQVSLKLNSRKSLFLVAINA</sequence>
<gene>
    <name evidence="1" type="ORF">GDO54_002551</name>
</gene>
<reference evidence="1" key="1">
    <citation type="thesis" date="2020" institute="ProQuest LLC" country="789 East Eisenhower Parkway, Ann Arbor, MI, USA">
        <title>Comparative Genomics and Chromosome Evolution.</title>
        <authorList>
            <person name="Mudd A.B."/>
        </authorList>
    </citation>
    <scope>NUCLEOTIDE SEQUENCE</scope>
    <source>
        <strain evidence="1">1538</strain>
        <tissue evidence="1">Blood</tissue>
    </source>
</reference>
<accession>A0AAV2ZLB7</accession>
<keyword evidence="2" id="KW-1185">Reference proteome</keyword>
<name>A0AAV2ZLB7_PYXAD</name>
<dbReference type="AlphaFoldDB" id="A0AAV2ZLB7"/>
<evidence type="ECO:0000313" key="1">
    <source>
        <dbReference type="EMBL" id="DBA17036.1"/>
    </source>
</evidence>
<evidence type="ECO:0000313" key="2">
    <source>
        <dbReference type="Proteomes" id="UP001181693"/>
    </source>
</evidence>